<dbReference type="VEuPathDB" id="PiroplasmaDB:BEWA_041160"/>
<reference evidence="5 6" key="1">
    <citation type="journal article" date="2012" name="BMC Genomics">
        <title>Comparative genomic analysis and phylogenetic position of Theileria equi.</title>
        <authorList>
            <person name="Kappmeyer L.S."/>
            <person name="Thiagarajan M."/>
            <person name="Herndon D.R."/>
            <person name="Ramsay J.D."/>
            <person name="Caler E."/>
            <person name="Djikeng A."/>
            <person name="Gillespie J.J."/>
            <person name="Lau A.O."/>
            <person name="Roalson E.H."/>
            <person name="Silva J.C."/>
            <person name="Silva M.G."/>
            <person name="Suarez C.E."/>
            <person name="Ueti M.W."/>
            <person name="Nene V.M."/>
            <person name="Mealey R.H."/>
            <person name="Knowles D.P."/>
            <person name="Brayton K.A."/>
        </authorList>
    </citation>
    <scope>NUCLEOTIDE SEQUENCE [LARGE SCALE GENOMIC DNA]</scope>
    <source>
        <strain evidence="5 6">WA</strain>
    </source>
</reference>
<keyword evidence="6" id="KW-1185">Reference proteome</keyword>
<dbReference type="GO" id="GO:0005829">
    <property type="term" value="C:cytosol"/>
    <property type="evidence" value="ECO:0007669"/>
    <property type="project" value="TreeGrafter"/>
</dbReference>
<dbReference type="GO" id="GO:0005634">
    <property type="term" value="C:nucleus"/>
    <property type="evidence" value="ECO:0007669"/>
    <property type="project" value="TreeGrafter"/>
</dbReference>
<dbReference type="PANTHER" id="PTHR12280">
    <property type="entry name" value="PANTOTHENATE KINASE"/>
    <property type="match status" value="1"/>
</dbReference>
<dbReference type="OrthoDB" id="434697at2759"/>
<dbReference type="GeneID" id="15807526"/>
<dbReference type="Gene3D" id="3.30.420.40">
    <property type="match status" value="1"/>
</dbReference>
<proteinExistence type="predicted"/>
<dbReference type="eggNOG" id="KOG2201">
    <property type="taxonomic scope" value="Eukaryota"/>
</dbReference>
<dbReference type="Proteomes" id="UP000031512">
    <property type="component" value="Unassembled WGS sequence"/>
</dbReference>
<evidence type="ECO:0000256" key="2">
    <source>
        <dbReference type="ARBA" id="ARBA00022840"/>
    </source>
</evidence>
<evidence type="ECO:0000256" key="1">
    <source>
        <dbReference type="ARBA" id="ARBA00022741"/>
    </source>
</evidence>
<evidence type="ECO:0000256" key="3">
    <source>
        <dbReference type="ARBA" id="ARBA00022993"/>
    </source>
</evidence>
<organism evidence="5 6">
    <name type="scientific">Theileria equi strain WA</name>
    <dbReference type="NCBI Taxonomy" id="1537102"/>
    <lineage>
        <taxon>Eukaryota</taxon>
        <taxon>Sar</taxon>
        <taxon>Alveolata</taxon>
        <taxon>Apicomplexa</taxon>
        <taxon>Aconoidasida</taxon>
        <taxon>Piroplasmida</taxon>
        <taxon>Theileriidae</taxon>
        <taxon>Theileria</taxon>
    </lineage>
</organism>
<sequence length="839" mass="95279">MGNRIGVELSRNHFSGYEELNVVILDENNESKLHVQTLSEKCAKFMDVSIHTSLTGHTTMYTLKMANPDFKLCNDKFKEYYGIIKQICVFGDLALSDFKLDPETKVVKYREDRLSFRTIDLLTSLDRLIFTNGDSNANDEHSECNLKLNYPIILVLLDSSVTYYLVDDREKQVKFLGNSPIGPVSLLSLFKLFANRTGQSQRNFSLDYIIELAKSGTNTNCDMLVSDIYGDAYKEMGLPGDLLASTFGKLQFSASNQDNSVHRNTTFEDTKDANTSGKPLDDIKESPGSTETNLHGDRHNNIKAEDFAKSLTLLLTINTTHIAYLHSQINNSTRMVSEFTSHRIRGLYHKFFKRSLWTLPEIPRIQPAHCRNLNDPENLTRYVEELALDKCNDLRLIREASLLLNDNSNKLYPLQVVRCLNAFSVLGYSDEAVLSSVIARAQELTEEASPKRLYELLTLYCSLNLSHFTILNPLIEKLKEKMNNYSLELCDICRNVSSLNITDKVLIESLSTQIELKIDDIGRRYEKTMEGFSRLRTFSSDKLVNAYKDASIEGLSLRQKLYLLGISARLGDGRHSDIVDSIMKTFEDNKPYYSTVSLILILQRSIGVTSSRLLKLALDTMELDMNNEMCLSKQFSYWILMSAIIAQNGSERKTIIAVLRHILRTKDLLLSHTQMIHLLYSTALLSLDEEVGDVYEGLLSQVKASCRKLNIKQQGALYDSLHILSKYDQNKDPILEKILEDKIPSSLPIMYDETSKFKIGHIGGRSFLYQAVDNEIKSRVACINESDVLTVVDNTVQTVRSPTLRLDLQVSERLHESAEIIYKDVKVVIPNKKLAEVLT</sequence>
<dbReference type="GO" id="GO:0005524">
    <property type="term" value="F:ATP binding"/>
    <property type="evidence" value="ECO:0007669"/>
    <property type="project" value="UniProtKB-KW"/>
</dbReference>
<evidence type="ECO:0000313" key="6">
    <source>
        <dbReference type="Proteomes" id="UP000031512"/>
    </source>
</evidence>
<gene>
    <name evidence="5" type="ORF">BEWA_041160</name>
</gene>
<dbReference type="InterPro" id="IPR004567">
    <property type="entry name" value="Type_II_PanK"/>
</dbReference>
<comment type="caution">
    <text evidence="5">The sequence shown here is derived from an EMBL/GenBank/DDBJ whole genome shotgun (WGS) entry which is preliminary data.</text>
</comment>
<dbReference type="PANTHER" id="PTHR12280:SF20">
    <property type="entry name" value="4'-PHOSPHOPANTETHEINE PHOSPHATASE"/>
    <property type="match status" value="1"/>
</dbReference>
<dbReference type="EMBL" id="ACOU01000002">
    <property type="protein sequence ID" value="EKX74078.1"/>
    <property type="molecule type" value="Genomic_DNA"/>
</dbReference>
<feature type="region of interest" description="Disordered" evidence="4">
    <location>
        <begin position="261"/>
        <end position="297"/>
    </location>
</feature>
<name>L1LFY7_THEEQ</name>
<evidence type="ECO:0000313" key="5">
    <source>
        <dbReference type="EMBL" id="EKX74078.1"/>
    </source>
</evidence>
<keyword evidence="3" id="KW-0173">Coenzyme A biosynthesis</keyword>
<dbReference type="InterPro" id="IPR043129">
    <property type="entry name" value="ATPase_NBD"/>
</dbReference>
<accession>L1LFY7</accession>
<dbReference type="GO" id="GO:0015937">
    <property type="term" value="P:coenzyme A biosynthetic process"/>
    <property type="evidence" value="ECO:0007669"/>
    <property type="project" value="UniProtKB-KW"/>
</dbReference>
<dbReference type="STRING" id="1537102.L1LFY7"/>
<dbReference type="GO" id="GO:0004594">
    <property type="term" value="F:pantothenate kinase activity"/>
    <property type="evidence" value="ECO:0007669"/>
    <property type="project" value="TreeGrafter"/>
</dbReference>
<dbReference type="KEGG" id="beq:BEWA_041160"/>
<protein>
    <submittedName>
        <fullName evidence="5">Uncharacterized protein</fullName>
    </submittedName>
</protein>
<keyword evidence="2" id="KW-0067">ATP-binding</keyword>
<evidence type="ECO:0000256" key="4">
    <source>
        <dbReference type="SAM" id="MobiDB-lite"/>
    </source>
</evidence>
<dbReference type="SUPFAM" id="SSF53067">
    <property type="entry name" value="Actin-like ATPase domain"/>
    <property type="match status" value="1"/>
</dbReference>
<dbReference type="RefSeq" id="XP_004833530.1">
    <property type="nucleotide sequence ID" value="XM_004833473.1"/>
</dbReference>
<dbReference type="Pfam" id="PF03630">
    <property type="entry name" value="Fumble"/>
    <property type="match status" value="1"/>
</dbReference>
<keyword evidence="1" id="KW-0547">Nucleotide-binding</keyword>
<dbReference type="AlphaFoldDB" id="L1LFY7"/>